<feature type="transmembrane region" description="Helical" evidence="1">
    <location>
        <begin position="82"/>
        <end position="101"/>
    </location>
</feature>
<keyword evidence="1" id="KW-0812">Transmembrane</keyword>
<evidence type="ECO:0000313" key="4">
    <source>
        <dbReference type="Proteomes" id="UP001235939"/>
    </source>
</evidence>
<accession>A0ABY6JWK9</accession>
<evidence type="ECO:0000313" key="3">
    <source>
        <dbReference type="EMBL" id="UYV60369.1"/>
    </source>
</evidence>
<organism evidence="3 4">
    <name type="scientific">Cordylochernes scorpioides</name>
    <dbReference type="NCBI Taxonomy" id="51811"/>
    <lineage>
        <taxon>Eukaryota</taxon>
        <taxon>Metazoa</taxon>
        <taxon>Ecdysozoa</taxon>
        <taxon>Arthropoda</taxon>
        <taxon>Chelicerata</taxon>
        <taxon>Arachnida</taxon>
        <taxon>Pseudoscorpiones</taxon>
        <taxon>Cheliferoidea</taxon>
        <taxon>Chernetidae</taxon>
        <taxon>Cordylochernes</taxon>
    </lineage>
</organism>
<proteinExistence type="predicted"/>
<dbReference type="InterPro" id="IPR006571">
    <property type="entry name" value="TLDc_dom"/>
</dbReference>
<sequence length="303" mass="34493">MEEEDVWRAVIRWAKHKAGVTQPPQHWTEEERARVAQCEFTSLELFSQRKIMPKLWWAFNYFYCTTCLHMVPFSYLHQLIHIYVLGGLAEVCVVQFLPGVVNHVRLLMIDSQVFAEEVEPTGVVPIELSLERYRFAALPSKFSQEDRRLQPRTCLRLFNNSTLLSGEKVQLQRLLNAWYGAPKQTWRLLFRASTHGYSSEAFHMHCDGHGPTFVLALTLGIENGSLGFYHVPQAGNAVVLLSYGPIFGAGADLCIASNCNHNMSSYSNLPHSYDGEHASSTILMGDYNFNVADYEVFTPQQNK</sequence>
<dbReference type="EMBL" id="CP092863">
    <property type="protein sequence ID" value="UYV60369.1"/>
    <property type="molecule type" value="Genomic_DNA"/>
</dbReference>
<name>A0ABY6JWK9_9ARAC</name>
<keyword evidence="1" id="KW-0472">Membrane</keyword>
<gene>
    <name evidence="3" type="ORF">LAZ67_1000962</name>
</gene>
<keyword evidence="4" id="KW-1185">Reference proteome</keyword>
<dbReference type="Proteomes" id="UP001235939">
    <property type="component" value="Chromosome 01"/>
</dbReference>
<feature type="transmembrane region" description="Helical" evidence="1">
    <location>
        <begin position="55"/>
        <end position="76"/>
    </location>
</feature>
<reference evidence="3 4" key="1">
    <citation type="submission" date="2022-01" db="EMBL/GenBank/DDBJ databases">
        <title>A chromosomal length assembly of Cordylochernes scorpioides.</title>
        <authorList>
            <person name="Zeh D."/>
            <person name="Zeh J."/>
        </authorList>
    </citation>
    <scope>NUCLEOTIDE SEQUENCE [LARGE SCALE GENOMIC DNA]</scope>
    <source>
        <strain evidence="3">IN4F17</strain>
        <tissue evidence="3">Whole Body</tissue>
    </source>
</reference>
<dbReference type="SMART" id="SM00584">
    <property type="entry name" value="TLDc"/>
    <property type="match status" value="1"/>
</dbReference>
<keyword evidence="1" id="KW-1133">Transmembrane helix</keyword>
<evidence type="ECO:0000259" key="2">
    <source>
        <dbReference type="SMART" id="SM00584"/>
    </source>
</evidence>
<feature type="domain" description="TLDc" evidence="2">
    <location>
        <begin position="161"/>
        <end position="300"/>
    </location>
</feature>
<protein>
    <submittedName>
        <fullName evidence="3">TLD</fullName>
    </submittedName>
</protein>
<evidence type="ECO:0000256" key="1">
    <source>
        <dbReference type="SAM" id="Phobius"/>
    </source>
</evidence>